<protein>
    <submittedName>
        <fullName evidence="2">Uncharacterized protein</fullName>
    </submittedName>
</protein>
<evidence type="ECO:0000256" key="1">
    <source>
        <dbReference type="SAM" id="Phobius"/>
    </source>
</evidence>
<keyword evidence="1" id="KW-0812">Transmembrane</keyword>
<organism evidence="2">
    <name type="scientific">marine metagenome</name>
    <dbReference type="NCBI Taxonomy" id="408172"/>
    <lineage>
        <taxon>unclassified sequences</taxon>
        <taxon>metagenomes</taxon>
        <taxon>ecological metagenomes</taxon>
    </lineage>
</organism>
<keyword evidence="1" id="KW-1133">Transmembrane helix</keyword>
<feature type="transmembrane region" description="Helical" evidence="1">
    <location>
        <begin position="60"/>
        <end position="81"/>
    </location>
</feature>
<accession>A0A381XYZ0</accession>
<dbReference type="EMBL" id="UINC01016796">
    <property type="protein sequence ID" value="SVA69662.1"/>
    <property type="molecule type" value="Genomic_DNA"/>
</dbReference>
<proteinExistence type="predicted"/>
<evidence type="ECO:0000313" key="2">
    <source>
        <dbReference type="EMBL" id="SVA69662.1"/>
    </source>
</evidence>
<name>A0A381XYZ0_9ZZZZ</name>
<dbReference type="AlphaFoldDB" id="A0A381XYZ0"/>
<sequence length="82" mass="8757">MNELINILKLPYVWGGMGAVLGAGLGVNNLSIWLLAVLLGLFFITMRITGPPEEGKEGRLFAGGSLLMVGWVLAFSIRGIVI</sequence>
<feature type="transmembrane region" description="Helical" evidence="1">
    <location>
        <begin position="30"/>
        <end position="48"/>
    </location>
</feature>
<gene>
    <name evidence="2" type="ORF">METZ01_LOCUS122516</name>
</gene>
<keyword evidence="1" id="KW-0472">Membrane</keyword>
<reference evidence="2" key="1">
    <citation type="submission" date="2018-05" db="EMBL/GenBank/DDBJ databases">
        <authorList>
            <person name="Lanie J.A."/>
            <person name="Ng W.-L."/>
            <person name="Kazmierczak K.M."/>
            <person name="Andrzejewski T.M."/>
            <person name="Davidsen T.M."/>
            <person name="Wayne K.J."/>
            <person name="Tettelin H."/>
            <person name="Glass J.I."/>
            <person name="Rusch D."/>
            <person name="Podicherti R."/>
            <person name="Tsui H.-C.T."/>
            <person name="Winkler M.E."/>
        </authorList>
    </citation>
    <scope>NUCLEOTIDE SEQUENCE</scope>
</reference>